<dbReference type="EMBL" id="SJPP01000002">
    <property type="protein sequence ID" value="TWU08669.1"/>
    <property type="molecule type" value="Genomic_DNA"/>
</dbReference>
<reference evidence="2 3" key="1">
    <citation type="submission" date="2019-02" db="EMBL/GenBank/DDBJ databases">
        <title>Deep-cultivation of Planctomycetes and their phenomic and genomic characterization uncovers novel biology.</title>
        <authorList>
            <person name="Wiegand S."/>
            <person name="Jogler M."/>
            <person name="Boedeker C."/>
            <person name="Pinto D."/>
            <person name="Vollmers J."/>
            <person name="Rivas-Marin E."/>
            <person name="Kohn T."/>
            <person name="Peeters S.H."/>
            <person name="Heuer A."/>
            <person name="Rast P."/>
            <person name="Oberbeckmann S."/>
            <person name="Bunk B."/>
            <person name="Jeske O."/>
            <person name="Meyerdierks A."/>
            <person name="Storesund J.E."/>
            <person name="Kallscheuer N."/>
            <person name="Luecker S."/>
            <person name="Lage O.M."/>
            <person name="Pohl T."/>
            <person name="Merkel B.J."/>
            <person name="Hornburger P."/>
            <person name="Mueller R.-W."/>
            <person name="Bruemmer F."/>
            <person name="Labrenz M."/>
            <person name="Spormann A.M."/>
            <person name="Op Den Camp H."/>
            <person name="Overmann J."/>
            <person name="Amann R."/>
            <person name="Jetten M.S.M."/>
            <person name="Mascher T."/>
            <person name="Medema M.H."/>
            <person name="Devos D.P."/>
            <person name="Kaster A.-K."/>
            <person name="Ovreas L."/>
            <person name="Rohde M."/>
            <person name="Galperin M.Y."/>
            <person name="Jogler C."/>
        </authorList>
    </citation>
    <scope>NUCLEOTIDE SEQUENCE [LARGE SCALE GENOMIC DNA]</scope>
    <source>
        <strain evidence="2 3">CA54</strain>
    </source>
</reference>
<protein>
    <recommendedName>
        <fullName evidence="4">DUF2306 domain-containing protein</fullName>
    </recommendedName>
</protein>
<accession>A0A5C6BBM5</accession>
<keyword evidence="3" id="KW-1185">Reference proteome</keyword>
<keyword evidence="1" id="KW-1133">Transmembrane helix</keyword>
<proteinExistence type="predicted"/>
<dbReference type="Proteomes" id="UP000320735">
    <property type="component" value="Unassembled WGS sequence"/>
</dbReference>
<evidence type="ECO:0008006" key="4">
    <source>
        <dbReference type="Google" id="ProtNLM"/>
    </source>
</evidence>
<feature type="transmembrane region" description="Helical" evidence="1">
    <location>
        <begin position="160"/>
        <end position="179"/>
    </location>
</feature>
<dbReference type="AlphaFoldDB" id="A0A5C6BBM5"/>
<feature type="transmembrane region" description="Helical" evidence="1">
    <location>
        <begin position="58"/>
        <end position="80"/>
    </location>
</feature>
<comment type="caution">
    <text evidence="2">The sequence shown here is derived from an EMBL/GenBank/DDBJ whole genome shotgun (WGS) entry which is preliminary data.</text>
</comment>
<keyword evidence="1" id="KW-0472">Membrane</keyword>
<evidence type="ECO:0000313" key="2">
    <source>
        <dbReference type="EMBL" id="TWU08669.1"/>
    </source>
</evidence>
<evidence type="ECO:0000256" key="1">
    <source>
        <dbReference type="SAM" id="Phobius"/>
    </source>
</evidence>
<keyword evidence="1" id="KW-0812">Transmembrane</keyword>
<feature type="transmembrane region" description="Helical" evidence="1">
    <location>
        <begin position="119"/>
        <end position="139"/>
    </location>
</feature>
<dbReference type="OrthoDB" id="283150at2"/>
<name>A0A5C6BBM5_9PLAN</name>
<gene>
    <name evidence="2" type="ORF">CA54_39050</name>
</gene>
<dbReference type="Pfam" id="PF10067">
    <property type="entry name" value="DUF2306"/>
    <property type="match status" value="1"/>
</dbReference>
<evidence type="ECO:0000313" key="3">
    <source>
        <dbReference type="Proteomes" id="UP000320735"/>
    </source>
</evidence>
<feature type="transmembrane region" description="Helical" evidence="1">
    <location>
        <begin position="92"/>
        <end position="113"/>
    </location>
</feature>
<feature type="transmembrane region" description="Helical" evidence="1">
    <location>
        <begin position="12"/>
        <end position="32"/>
    </location>
</feature>
<organism evidence="2 3">
    <name type="scientific">Symmachiella macrocystis</name>
    <dbReference type="NCBI Taxonomy" id="2527985"/>
    <lineage>
        <taxon>Bacteria</taxon>
        <taxon>Pseudomonadati</taxon>
        <taxon>Planctomycetota</taxon>
        <taxon>Planctomycetia</taxon>
        <taxon>Planctomycetales</taxon>
        <taxon>Planctomycetaceae</taxon>
        <taxon>Symmachiella</taxon>
    </lineage>
</organism>
<sequence>MPNLSTVTLRRLLTGLTCLLIAKVVVLTLISYRDYIPPDFHADFLFGRESYFYHSYAWAFYVHIFAGPVTLVLGVILLSNRFRLRFPRWHRILGRIQALCILFFLAPSGLWMARWAMTGAVAGVSFVMLSIATGLCVALGWRAAVQRRFAVHQRWMQRCFVLLCSAVVIRVMGGLTIVTAADAPWIYPLSSWLSWTVPLLIYEAWQHPGWPRKNVAASTPHQP</sequence>
<dbReference type="InterPro" id="IPR018750">
    <property type="entry name" value="DUF2306_membrane"/>
</dbReference>
<dbReference type="RefSeq" id="WP_146372482.1">
    <property type="nucleotide sequence ID" value="NZ_SJPP01000002.1"/>
</dbReference>